<protein>
    <recommendedName>
        <fullName evidence="4 11">Lipid-A-disaccharide synthase</fullName>
        <ecNumber evidence="3 11">2.4.1.182</ecNumber>
    </recommendedName>
</protein>
<comment type="pathway">
    <text evidence="11">Bacterial outer membrane biogenesis; LPS lipid A biosynthesis.</text>
</comment>
<accession>A0ABY1PU35</accession>
<evidence type="ECO:0000256" key="5">
    <source>
        <dbReference type="ARBA" id="ARBA00022516"/>
    </source>
</evidence>
<comment type="function">
    <text evidence="1 11">Condensation of UDP-2,3-diacylglucosamine and 2,3-diacylglucosamine-1-phosphate to form lipid A disaccharide, a precursor of lipid A, a phosphorylated glycolipid that anchors the lipopolysaccharide to the outer membrane of the cell.</text>
</comment>
<proteinExistence type="inferred from homology"/>
<dbReference type="Pfam" id="PF02684">
    <property type="entry name" value="LpxB"/>
    <property type="match status" value="1"/>
</dbReference>
<keyword evidence="9 11" id="KW-0443">Lipid metabolism</keyword>
<reference evidence="12 13" key="1">
    <citation type="submission" date="2017-05" db="EMBL/GenBank/DDBJ databases">
        <authorList>
            <person name="Varghese N."/>
            <person name="Submissions S."/>
        </authorList>
    </citation>
    <scope>NUCLEOTIDE SEQUENCE [LARGE SCALE GENOMIC DNA]</scope>
    <source>
        <strain evidence="12 13">DSM 26001</strain>
    </source>
</reference>
<comment type="catalytic activity">
    <reaction evidence="10 11">
        <text>a lipid X + a UDP-2-N,3-O-bis[(3R)-3-hydroxyacyl]-alpha-D-glucosamine = a lipid A disaccharide + UDP + H(+)</text>
        <dbReference type="Rhea" id="RHEA:67828"/>
        <dbReference type="ChEBI" id="CHEBI:15378"/>
        <dbReference type="ChEBI" id="CHEBI:58223"/>
        <dbReference type="ChEBI" id="CHEBI:137748"/>
        <dbReference type="ChEBI" id="CHEBI:176338"/>
        <dbReference type="ChEBI" id="CHEBI:176343"/>
        <dbReference type="EC" id="2.4.1.182"/>
    </reaction>
</comment>
<evidence type="ECO:0000256" key="8">
    <source>
        <dbReference type="ARBA" id="ARBA00022679"/>
    </source>
</evidence>
<dbReference type="PANTHER" id="PTHR30372">
    <property type="entry name" value="LIPID-A-DISACCHARIDE SYNTHASE"/>
    <property type="match status" value="1"/>
</dbReference>
<comment type="caution">
    <text evidence="12">The sequence shown here is derived from an EMBL/GenBank/DDBJ whole genome shotgun (WGS) entry which is preliminary data.</text>
</comment>
<evidence type="ECO:0000313" key="13">
    <source>
        <dbReference type="Proteomes" id="UP001158049"/>
    </source>
</evidence>
<gene>
    <name evidence="11" type="primary">lpxB</name>
    <name evidence="12" type="ORF">SAMN06295970_10254</name>
</gene>
<evidence type="ECO:0000256" key="7">
    <source>
        <dbReference type="ARBA" id="ARBA00022676"/>
    </source>
</evidence>
<comment type="similarity">
    <text evidence="2 11">Belongs to the LpxB family.</text>
</comment>
<dbReference type="NCBIfam" id="TIGR00215">
    <property type="entry name" value="lpxB"/>
    <property type="match status" value="1"/>
</dbReference>
<dbReference type="EC" id="2.4.1.182" evidence="3 11"/>
<dbReference type="InterPro" id="IPR003835">
    <property type="entry name" value="Glyco_trans_19"/>
</dbReference>
<keyword evidence="13" id="KW-1185">Reference proteome</keyword>
<keyword evidence="7 11" id="KW-0328">Glycosyltransferase</keyword>
<evidence type="ECO:0000256" key="2">
    <source>
        <dbReference type="ARBA" id="ARBA00007868"/>
    </source>
</evidence>
<evidence type="ECO:0000256" key="10">
    <source>
        <dbReference type="ARBA" id="ARBA00048975"/>
    </source>
</evidence>
<evidence type="ECO:0000256" key="9">
    <source>
        <dbReference type="ARBA" id="ARBA00023098"/>
    </source>
</evidence>
<evidence type="ECO:0000256" key="4">
    <source>
        <dbReference type="ARBA" id="ARBA00020902"/>
    </source>
</evidence>
<dbReference type="SUPFAM" id="SSF53756">
    <property type="entry name" value="UDP-Glycosyltransferase/glycogen phosphorylase"/>
    <property type="match status" value="1"/>
</dbReference>
<evidence type="ECO:0000256" key="11">
    <source>
        <dbReference type="HAMAP-Rule" id="MF_00392"/>
    </source>
</evidence>
<dbReference type="RefSeq" id="WP_283440865.1">
    <property type="nucleotide sequence ID" value="NZ_FXUL01000002.1"/>
</dbReference>
<dbReference type="PANTHER" id="PTHR30372:SF4">
    <property type="entry name" value="LIPID-A-DISACCHARIDE SYNTHASE, MITOCHONDRIAL-RELATED"/>
    <property type="match status" value="1"/>
</dbReference>
<evidence type="ECO:0000313" key="12">
    <source>
        <dbReference type="EMBL" id="SMP47596.1"/>
    </source>
</evidence>
<dbReference type="HAMAP" id="MF_00392">
    <property type="entry name" value="LpxB"/>
    <property type="match status" value="1"/>
</dbReference>
<name>A0ABY1PU35_9BURK</name>
<keyword evidence="8 11" id="KW-0808">Transferase</keyword>
<dbReference type="EMBL" id="FXUL01000002">
    <property type="protein sequence ID" value="SMP47596.1"/>
    <property type="molecule type" value="Genomic_DNA"/>
</dbReference>
<evidence type="ECO:0000256" key="3">
    <source>
        <dbReference type="ARBA" id="ARBA00012687"/>
    </source>
</evidence>
<keyword evidence="5 11" id="KW-0444">Lipid biosynthesis</keyword>
<evidence type="ECO:0000256" key="6">
    <source>
        <dbReference type="ARBA" id="ARBA00022556"/>
    </source>
</evidence>
<sequence length="389" mass="42270">MASSAELAIALVAGEPSGDLLAARLLSGLRPLRPQARLHGIGGKRMAEYGFVSDWPMEKLAVRGLFEVLAHYREIKGIQNALCARLLEERPAAFIGVDAPDFNLGLEARLKEAGIPTMHFISPSIWAWRRGRIKKIARAVSHMLVVFPFEEAIYRSAGIPATYVGHPLAEVIPIQPDVAAARAALGLEGTAAVVAILPGSRMSELKYNSVAFVGAARLLAAREPGMRFVAPMAGEGQRRYFESLLADAGLSDVPLQIIDGQSHTAMAAADAVLVASGTATLEVALFKKPMVIAYKMLAASWQLMRHMGYQPWVGLPNILAREFLVPELLQHAATPEAIADALWRQLEDASGRRRLTQRFTEMHHALLRDTARVSAQAVLDMIAARQGRL</sequence>
<keyword evidence="6 11" id="KW-0441">Lipid A biosynthesis</keyword>
<organism evidence="12 13">
    <name type="scientific">Noviherbaspirillum suwonense</name>
    <dbReference type="NCBI Taxonomy" id="1224511"/>
    <lineage>
        <taxon>Bacteria</taxon>
        <taxon>Pseudomonadati</taxon>
        <taxon>Pseudomonadota</taxon>
        <taxon>Betaproteobacteria</taxon>
        <taxon>Burkholderiales</taxon>
        <taxon>Oxalobacteraceae</taxon>
        <taxon>Noviherbaspirillum</taxon>
    </lineage>
</organism>
<dbReference type="Proteomes" id="UP001158049">
    <property type="component" value="Unassembled WGS sequence"/>
</dbReference>
<evidence type="ECO:0000256" key="1">
    <source>
        <dbReference type="ARBA" id="ARBA00002056"/>
    </source>
</evidence>